<dbReference type="EMBL" id="QOQK01000003">
    <property type="protein sequence ID" value="RCL85303.1"/>
    <property type="molecule type" value="Genomic_DNA"/>
</dbReference>
<comment type="caution">
    <text evidence="2">The sequence shown here is derived from an EMBL/GenBank/DDBJ whole genome shotgun (WGS) entry which is preliminary data.</text>
</comment>
<evidence type="ECO:0000313" key="2">
    <source>
        <dbReference type="EMBL" id="RCL85303.1"/>
    </source>
</evidence>
<keyword evidence="1" id="KW-0472">Membrane</keyword>
<keyword evidence="1" id="KW-1133">Transmembrane helix</keyword>
<feature type="transmembrane region" description="Helical" evidence="1">
    <location>
        <begin position="44"/>
        <end position="61"/>
    </location>
</feature>
<dbReference type="InterPro" id="IPR019201">
    <property type="entry name" value="DUF2065"/>
</dbReference>
<dbReference type="Pfam" id="PF09838">
    <property type="entry name" value="DUF2065"/>
    <property type="match status" value="1"/>
</dbReference>
<name>A0A368EKS8_9PROT</name>
<sequence length="62" mass="6976">MKIIIFILGIILAFEGAIYALFPSAFKKLLLQLKDIETEKLRYFGLGAMTLGVVLVWLSGMR</sequence>
<reference evidence="2 3" key="1">
    <citation type="journal article" date="2018" name="Microbiome">
        <title>Fine metagenomic profile of the Mediterranean stratified and mixed water columns revealed by assembly and recruitment.</title>
        <authorList>
            <person name="Haro-Moreno J.M."/>
            <person name="Lopez-Perez M."/>
            <person name="De La Torre J.R."/>
            <person name="Picazo A."/>
            <person name="Camacho A."/>
            <person name="Rodriguez-Valera F."/>
        </authorList>
    </citation>
    <scope>NUCLEOTIDE SEQUENCE [LARGE SCALE GENOMIC DNA]</scope>
    <source>
        <strain evidence="2">MED-G50</strain>
    </source>
</reference>
<dbReference type="Proteomes" id="UP000252289">
    <property type="component" value="Unassembled WGS sequence"/>
</dbReference>
<protein>
    <submittedName>
        <fullName evidence="2">DUF2065 domain-containing protein</fullName>
    </submittedName>
</protein>
<organism evidence="2 3">
    <name type="scientific">PS1 clade bacterium</name>
    <dbReference type="NCBI Taxonomy" id="2175152"/>
    <lineage>
        <taxon>Bacteria</taxon>
        <taxon>Pseudomonadati</taxon>
        <taxon>Pseudomonadota</taxon>
        <taxon>Alphaproteobacteria</taxon>
        <taxon>PS1 clade</taxon>
    </lineage>
</organism>
<gene>
    <name evidence="2" type="ORF">DBW64_01390</name>
</gene>
<accession>A0A368EKS8</accession>
<proteinExistence type="predicted"/>
<evidence type="ECO:0000313" key="3">
    <source>
        <dbReference type="Proteomes" id="UP000252289"/>
    </source>
</evidence>
<evidence type="ECO:0000256" key="1">
    <source>
        <dbReference type="SAM" id="Phobius"/>
    </source>
</evidence>
<dbReference type="AlphaFoldDB" id="A0A368EKS8"/>
<keyword evidence="1" id="KW-0812">Transmembrane</keyword>